<evidence type="ECO:0000256" key="3">
    <source>
        <dbReference type="ARBA" id="ARBA00023015"/>
    </source>
</evidence>
<evidence type="ECO:0000256" key="1">
    <source>
        <dbReference type="ARBA" id="ARBA00005384"/>
    </source>
</evidence>
<accession>A0ABT9ILY1</accession>
<evidence type="ECO:0000256" key="4">
    <source>
        <dbReference type="ARBA" id="ARBA00023125"/>
    </source>
</evidence>
<evidence type="ECO:0000256" key="5">
    <source>
        <dbReference type="ARBA" id="ARBA00023163"/>
    </source>
</evidence>
<evidence type="ECO:0000256" key="2">
    <source>
        <dbReference type="ARBA" id="ARBA00022898"/>
    </source>
</evidence>
<dbReference type="RefSeq" id="WP_305995640.1">
    <property type="nucleotide sequence ID" value="NZ_JAVALS010000002.1"/>
</dbReference>
<dbReference type="Gene3D" id="3.40.640.10">
    <property type="entry name" value="Type I PLP-dependent aspartate aminotransferase-like (Major domain)"/>
    <property type="match status" value="1"/>
</dbReference>
<keyword evidence="7" id="KW-0032">Aminotransferase</keyword>
<dbReference type="InterPro" id="IPR004839">
    <property type="entry name" value="Aminotransferase_I/II_large"/>
</dbReference>
<dbReference type="SMART" id="SM00345">
    <property type="entry name" value="HTH_GNTR"/>
    <property type="match status" value="1"/>
</dbReference>
<reference evidence="7 8" key="1">
    <citation type="submission" date="2023-08" db="EMBL/GenBank/DDBJ databases">
        <title>Arthrobacter horti sp. nov., isolated from forest soil.</title>
        <authorList>
            <person name="Park M."/>
        </authorList>
    </citation>
    <scope>NUCLEOTIDE SEQUENCE [LARGE SCALE GENOMIC DNA]</scope>
    <source>
        <strain evidence="7 8">YJM1</strain>
    </source>
</reference>
<sequence>MTQATSGTAFSRLLGQWRLGAAPAYRELADVVRLLILDGRLPLDTPLPSERTLALTLGVSRTTVTGAYNELRQDGFLSAGQGTRARSCIPSRAGVPDPLAPRQDYAPGLRVPEDVVDFAYAALPANGEAVHRAYTAALSELPALLPGFGYDSYGLPELREAIAARFTAEGLPTTMDQVMVTAGAQQAMVLALATFAQPGRKVVLEHPSYPHAFDAVTARGCTPVPLAFPRAGGWDPEAFEATLARHRPAMAYLIPDFQNPTGLLMPEGQRRRMARAAAAAGTVLIADETLRALDFDAAAPAHLGSFSPSVITIGSLSKTHWGGLRIGWARSSADNIRRMTQTRTSLDLGGPVAEQLAGRYIVQHDLAGLPERLVELKEQRDALASMLRQHLPEWHFHTPGGGLSLWCTLPRGSEGTSALSSSALTILAAQRGVRVAAGPRFGVGGAFDGHLRLPFTQPVDRLERGILALKDAQAQLLATPGLRSRLPAPPAVAIA</sequence>
<dbReference type="InterPro" id="IPR015421">
    <property type="entry name" value="PyrdxlP-dep_Trfase_major"/>
</dbReference>
<dbReference type="CDD" id="cd07377">
    <property type="entry name" value="WHTH_GntR"/>
    <property type="match status" value="1"/>
</dbReference>
<organism evidence="7 8">
    <name type="scientific">Arthrobacter horti</name>
    <dbReference type="NCBI Taxonomy" id="3068273"/>
    <lineage>
        <taxon>Bacteria</taxon>
        <taxon>Bacillati</taxon>
        <taxon>Actinomycetota</taxon>
        <taxon>Actinomycetes</taxon>
        <taxon>Micrococcales</taxon>
        <taxon>Micrococcaceae</taxon>
        <taxon>Arthrobacter</taxon>
    </lineage>
</organism>
<keyword evidence="4" id="KW-0238">DNA-binding</keyword>
<dbReference type="InterPro" id="IPR015424">
    <property type="entry name" value="PyrdxlP-dep_Trfase"/>
</dbReference>
<dbReference type="Gene3D" id="1.10.10.10">
    <property type="entry name" value="Winged helix-like DNA-binding domain superfamily/Winged helix DNA-binding domain"/>
    <property type="match status" value="1"/>
</dbReference>
<dbReference type="InterPro" id="IPR036388">
    <property type="entry name" value="WH-like_DNA-bd_sf"/>
</dbReference>
<dbReference type="SUPFAM" id="SSF53383">
    <property type="entry name" value="PLP-dependent transferases"/>
    <property type="match status" value="1"/>
</dbReference>
<dbReference type="PRINTS" id="PR00035">
    <property type="entry name" value="HTHGNTR"/>
</dbReference>
<dbReference type="CDD" id="cd00609">
    <property type="entry name" value="AAT_like"/>
    <property type="match status" value="1"/>
</dbReference>
<dbReference type="PROSITE" id="PS50949">
    <property type="entry name" value="HTH_GNTR"/>
    <property type="match status" value="1"/>
</dbReference>
<dbReference type="Pfam" id="PF00155">
    <property type="entry name" value="Aminotran_1_2"/>
    <property type="match status" value="1"/>
</dbReference>
<dbReference type="PANTHER" id="PTHR46577:SF1">
    <property type="entry name" value="HTH-TYPE TRANSCRIPTIONAL REGULATORY PROTEIN GABR"/>
    <property type="match status" value="1"/>
</dbReference>
<dbReference type="PANTHER" id="PTHR46577">
    <property type="entry name" value="HTH-TYPE TRANSCRIPTIONAL REGULATORY PROTEIN GABR"/>
    <property type="match status" value="1"/>
</dbReference>
<comment type="caution">
    <text evidence="7">The sequence shown here is derived from an EMBL/GenBank/DDBJ whole genome shotgun (WGS) entry which is preliminary data.</text>
</comment>
<dbReference type="EMBL" id="JAVALS010000002">
    <property type="protein sequence ID" value="MDP5226598.1"/>
    <property type="molecule type" value="Genomic_DNA"/>
</dbReference>
<proteinExistence type="inferred from homology"/>
<dbReference type="SUPFAM" id="SSF46785">
    <property type="entry name" value="Winged helix' DNA-binding domain"/>
    <property type="match status" value="1"/>
</dbReference>
<keyword evidence="2" id="KW-0663">Pyridoxal phosphate</keyword>
<dbReference type="InterPro" id="IPR000524">
    <property type="entry name" value="Tscrpt_reg_HTH_GntR"/>
</dbReference>
<dbReference type="Pfam" id="PF00392">
    <property type="entry name" value="GntR"/>
    <property type="match status" value="1"/>
</dbReference>
<comment type="similarity">
    <text evidence="1">In the C-terminal section; belongs to the class-I pyridoxal-phosphate-dependent aminotransferase family.</text>
</comment>
<dbReference type="Proteomes" id="UP001232725">
    <property type="component" value="Unassembled WGS sequence"/>
</dbReference>
<dbReference type="InterPro" id="IPR051446">
    <property type="entry name" value="HTH_trans_reg/aminotransferase"/>
</dbReference>
<dbReference type="InterPro" id="IPR036390">
    <property type="entry name" value="WH_DNA-bd_sf"/>
</dbReference>
<feature type="domain" description="HTH gntR-type" evidence="6">
    <location>
        <begin position="22"/>
        <end position="92"/>
    </location>
</feature>
<keyword evidence="5" id="KW-0804">Transcription</keyword>
<evidence type="ECO:0000259" key="6">
    <source>
        <dbReference type="PROSITE" id="PS50949"/>
    </source>
</evidence>
<protein>
    <submittedName>
        <fullName evidence="7">PLP-dependent aminotransferase family protein</fullName>
    </submittedName>
</protein>
<dbReference type="GO" id="GO:0008483">
    <property type="term" value="F:transaminase activity"/>
    <property type="evidence" value="ECO:0007669"/>
    <property type="project" value="UniProtKB-KW"/>
</dbReference>
<keyword evidence="7" id="KW-0808">Transferase</keyword>
<gene>
    <name evidence="7" type="ORF">Q9R02_05450</name>
</gene>
<evidence type="ECO:0000313" key="7">
    <source>
        <dbReference type="EMBL" id="MDP5226598.1"/>
    </source>
</evidence>
<name>A0ABT9ILY1_9MICC</name>
<keyword evidence="8" id="KW-1185">Reference proteome</keyword>
<keyword evidence="3" id="KW-0805">Transcription regulation</keyword>
<evidence type="ECO:0000313" key="8">
    <source>
        <dbReference type="Proteomes" id="UP001232725"/>
    </source>
</evidence>